<accession>A0A1H4V1P5</accession>
<dbReference type="EMBL" id="FNRS01000001">
    <property type="protein sequence ID" value="SEC74421.1"/>
    <property type="molecule type" value="Genomic_DNA"/>
</dbReference>
<evidence type="ECO:0000313" key="1">
    <source>
        <dbReference type="EMBL" id="SEC74421.1"/>
    </source>
</evidence>
<reference evidence="1 2" key="1">
    <citation type="submission" date="2016-10" db="EMBL/GenBank/DDBJ databases">
        <authorList>
            <person name="Varghese N."/>
            <person name="Submissions S."/>
        </authorList>
    </citation>
    <scope>NUCLEOTIDE SEQUENCE [LARGE SCALE GENOMIC DNA]</scope>
    <source>
        <strain evidence="1 2">BS3652</strain>
    </source>
</reference>
<comment type="caution">
    <text evidence="1">The sequence shown here is derived from an EMBL/GenBank/DDBJ whole genome shotgun (WGS) entry which is preliminary data.</text>
</comment>
<gene>
    <name evidence="1" type="ORF">SAMN04490203_3029</name>
</gene>
<dbReference type="Proteomes" id="UP000183155">
    <property type="component" value="Unassembled WGS sequence"/>
</dbReference>
<evidence type="ECO:0000313" key="2">
    <source>
        <dbReference type="Proteomes" id="UP000183155"/>
    </source>
</evidence>
<protein>
    <submittedName>
        <fullName evidence="1">Uncharacterized protein</fullName>
    </submittedName>
</protein>
<sequence length="29" mass="3238">MTHQGLDSEWQSGATVLSGLRADFIFLQE</sequence>
<proteinExistence type="predicted"/>
<name>A0A1H4V1P5_PSETA</name>
<organism evidence="1 2">
    <name type="scientific">Pseudomonas taetrolens</name>
    <dbReference type="NCBI Taxonomy" id="47884"/>
    <lineage>
        <taxon>Bacteria</taxon>
        <taxon>Pseudomonadati</taxon>
        <taxon>Pseudomonadota</taxon>
        <taxon>Gammaproteobacteria</taxon>
        <taxon>Pseudomonadales</taxon>
        <taxon>Pseudomonadaceae</taxon>
        <taxon>Pseudomonas</taxon>
    </lineage>
</organism>
<keyword evidence="2" id="KW-1185">Reference proteome</keyword>